<dbReference type="Pfam" id="PF02585">
    <property type="entry name" value="PIG-L"/>
    <property type="match status" value="1"/>
</dbReference>
<name>A0ABU4HNR7_9ACTN</name>
<dbReference type="Proteomes" id="UP001284601">
    <property type="component" value="Unassembled WGS sequence"/>
</dbReference>
<evidence type="ECO:0000313" key="1">
    <source>
        <dbReference type="EMBL" id="MDW5593689.1"/>
    </source>
</evidence>
<comment type="caution">
    <text evidence="1">The sequence shown here is derived from an EMBL/GenBank/DDBJ whole genome shotgun (WGS) entry which is preliminary data.</text>
</comment>
<accession>A0ABU4HNR7</accession>
<protein>
    <submittedName>
        <fullName evidence="1">PIG-L family deacetylase</fullName>
        <ecNumber evidence="1">3.5.1.-</ecNumber>
    </submittedName>
</protein>
<sequence length="237" mass="25546">MNVTCVFAHQDDEKECLGTLLRLRRERGARISLIAVTNGDKGASWDPSKPHAEVAAERDVEMRAVAAALDASYVCLGEPDGFLLDGPAVRLALIEALRVTAPELVFTHNLADYNEDHVVTARLTCHAALLAAIASVGTATPALAASPAIFHTDPGPGHGFDGTHFVTFDEQVADEKARIVRLHASQMAVMRELRGVDYADLARDADRATGARLVAPYAEVFRPCLMERRIPTASLLP</sequence>
<keyword evidence="1" id="KW-0378">Hydrolase</keyword>
<dbReference type="EC" id="3.5.1.-" evidence="1"/>
<evidence type="ECO:0000313" key="2">
    <source>
        <dbReference type="Proteomes" id="UP001284601"/>
    </source>
</evidence>
<dbReference type="InterPro" id="IPR003737">
    <property type="entry name" value="GlcNAc_PI_deacetylase-related"/>
</dbReference>
<reference evidence="2" key="1">
    <citation type="submission" date="2023-07" db="EMBL/GenBank/DDBJ databases">
        <title>Conexibacter stalactiti sp. nov., isolated from stalactites in a lava cave and emended description of the genus Conexibacter.</title>
        <authorList>
            <person name="Lee S.D."/>
        </authorList>
    </citation>
    <scope>NUCLEOTIDE SEQUENCE [LARGE SCALE GENOMIC DNA]</scope>
    <source>
        <strain evidence="2">KCTC 39840</strain>
    </source>
</reference>
<dbReference type="SUPFAM" id="SSF102588">
    <property type="entry name" value="LmbE-like"/>
    <property type="match status" value="1"/>
</dbReference>
<dbReference type="GO" id="GO:0016787">
    <property type="term" value="F:hydrolase activity"/>
    <property type="evidence" value="ECO:0007669"/>
    <property type="project" value="UniProtKB-KW"/>
</dbReference>
<gene>
    <name evidence="1" type="ORF">R7226_05035</name>
</gene>
<dbReference type="EMBL" id="JAWSTH010000008">
    <property type="protein sequence ID" value="MDW5593689.1"/>
    <property type="molecule type" value="Genomic_DNA"/>
</dbReference>
<organism evidence="1 2">
    <name type="scientific">Conexibacter stalactiti</name>
    <dbReference type="NCBI Taxonomy" id="1940611"/>
    <lineage>
        <taxon>Bacteria</taxon>
        <taxon>Bacillati</taxon>
        <taxon>Actinomycetota</taxon>
        <taxon>Thermoleophilia</taxon>
        <taxon>Solirubrobacterales</taxon>
        <taxon>Conexibacteraceae</taxon>
        <taxon>Conexibacter</taxon>
    </lineage>
</organism>
<dbReference type="InterPro" id="IPR024078">
    <property type="entry name" value="LmbE-like_dom_sf"/>
</dbReference>
<dbReference type="Gene3D" id="3.40.50.10320">
    <property type="entry name" value="LmbE-like"/>
    <property type="match status" value="1"/>
</dbReference>
<keyword evidence="2" id="KW-1185">Reference proteome</keyword>
<proteinExistence type="predicted"/>
<dbReference type="RefSeq" id="WP_318595949.1">
    <property type="nucleotide sequence ID" value="NZ_JAWSTH010000008.1"/>
</dbReference>